<feature type="domain" description="Band 7" evidence="7">
    <location>
        <begin position="27"/>
        <end position="196"/>
    </location>
</feature>
<dbReference type="GO" id="GO:0016020">
    <property type="term" value="C:membrane"/>
    <property type="evidence" value="ECO:0007669"/>
    <property type="project" value="UniProtKB-SubCell"/>
</dbReference>
<evidence type="ECO:0000259" key="7">
    <source>
        <dbReference type="SMART" id="SM00244"/>
    </source>
</evidence>
<keyword evidence="9" id="KW-1185">Reference proteome</keyword>
<dbReference type="Pfam" id="PF01145">
    <property type="entry name" value="Band_7"/>
    <property type="match status" value="1"/>
</dbReference>
<keyword evidence="4" id="KW-1133">Transmembrane helix</keyword>
<evidence type="ECO:0000313" key="8">
    <source>
        <dbReference type="EMBL" id="RDH40952.1"/>
    </source>
</evidence>
<dbReference type="CDD" id="cd03405">
    <property type="entry name" value="SPFH_HflC"/>
    <property type="match status" value="1"/>
</dbReference>
<dbReference type="PANTHER" id="PTHR42911:SF1">
    <property type="entry name" value="MODULATOR OF FTSH PROTEASE HFLC"/>
    <property type="match status" value="1"/>
</dbReference>
<reference evidence="8 9" key="2">
    <citation type="journal article" date="2018" name="J. Invertebr. Pathol.">
        <title>'Candidatus Aquirickettsiella gammari' (Gammaproteobacteria: Legionellales: Coxiellaceae): A bacterial pathogen of the freshwater crustacean Gammarus fossarum (Malacostraca: Amphipoda).</title>
        <authorList>
            <person name="Bojko J."/>
            <person name="Dunn A.M."/>
            <person name="Stebbing P.D."/>
            <person name="van Aerle R."/>
            <person name="Bacela-Spychalska K."/>
            <person name="Bean T.P."/>
            <person name="Urrutia A."/>
            <person name="Stentiford G.D."/>
        </authorList>
    </citation>
    <scope>NUCLEOTIDE SEQUENCE [LARGE SCALE GENOMIC DNA]</scope>
    <source>
        <strain evidence="8">RA15029</strain>
    </source>
</reference>
<dbReference type="GO" id="GO:0008233">
    <property type="term" value="F:peptidase activity"/>
    <property type="evidence" value="ECO:0007669"/>
    <property type="project" value="UniProtKB-KW"/>
</dbReference>
<dbReference type="AlphaFoldDB" id="A0A370CJC0"/>
<evidence type="ECO:0000256" key="3">
    <source>
        <dbReference type="ARBA" id="ARBA00022692"/>
    </source>
</evidence>
<keyword evidence="3" id="KW-0812">Transmembrane</keyword>
<evidence type="ECO:0000256" key="4">
    <source>
        <dbReference type="ARBA" id="ARBA00022989"/>
    </source>
</evidence>
<dbReference type="PANTHER" id="PTHR42911">
    <property type="entry name" value="MODULATOR OF FTSH PROTEASE HFLC"/>
    <property type="match status" value="1"/>
</dbReference>
<name>A0A370CJC0_9COXI</name>
<comment type="caution">
    <text evidence="8">The sequence shown here is derived from an EMBL/GenBank/DDBJ whole genome shotgun (WGS) entry which is preliminary data.</text>
</comment>
<dbReference type="InterPro" id="IPR001107">
    <property type="entry name" value="Band_7"/>
</dbReference>
<comment type="similarity">
    <text evidence="2 6">Belongs to the band 7/mec-2 family. HflC subfamily.</text>
</comment>
<gene>
    <name evidence="8" type="ORF">CFE62_000900</name>
</gene>
<dbReference type="Gene3D" id="3.30.479.30">
    <property type="entry name" value="Band 7 domain"/>
    <property type="match status" value="1"/>
</dbReference>
<dbReference type="InterPro" id="IPR010200">
    <property type="entry name" value="HflC"/>
</dbReference>
<keyword evidence="8" id="KW-0378">Hydrolase</keyword>
<evidence type="ECO:0000313" key="9">
    <source>
        <dbReference type="Proteomes" id="UP000226429"/>
    </source>
</evidence>
<dbReference type="SMART" id="SM00244">
    <property type="entry name" value="PHB"/>
    <property type="match status" value="1"/>
</dbReference>
<evidence type="ECO:0000256" key="1">
    <source>
        <dbReference type="ARBA" id="ARBA00004167"/>
    </source>
</evidence>
<sequence length="312" mass="34681">MMMMIRIRKKIHLLLGFLVALLLIIYQSAIIVPEGHSALLLQSGRLVRNTHGQHAVLKPGLHFKIPFLVQSLRLDNRLQTLTFQESAYSSLIAGKPIAVDYYANWRIANPATYYQYTKNNLPQVNLLIQQQITALFQDKRASVPFSELILHDSTQLNAAISSANKKLDAAGIRIVDIGFKQMQPSAAADAVLLNNMSSEQENMAMAQRANGKANAELIHLTADNSVSLILAKAEEEAAQIRAEGEAEAAKIYNLAYHKNPEFASFYLNLQAYQNGFTLSAKDNFLLLNAKSDLLNNSENSRRTAGKPFKLKT</sequence>
<keyword evidence="5" id="KW-0472">Membrane</keyword>
<evidence type="ECO:0000256" key="6">
    <source>
        <dbReference type="PIRNR" id="PIRNR005651"/>
    </source>
</evidence>
<proteinExistence type="inferred from homology"/>
<evidence type="ECO:0000256" key="2">
    <source>
        <dbReference type="ARBA" id="ARBA00007862"/>
    </source>
</evidence>
<dbReference type="GO" id="GO:0006508">
    <property type="term" value="P:proteolysis"/>
    <property type="evidence" value="ECO:0007669"/>
    <property type="project" value="UniProtKB-KW"/>
</dbReference>
<dbReference type="SUPFAM" id="SSF117892">
    <property type="entry name" value="Band 7/SPFH domain"/>
    <property type="match status" value="1"/>
</dbReference>
<accession>A0A370CJC0</accession>
<dbReference type="Proteomes" id="UP000226429">
    <property type="component" value="Unassembled WGS sequence"/>
</dbReference>
<reference evidence="8 9" key="1">
    <citation type="journal article" date="2017" name="Int. J. Syst. Evol. Microbiol.">
        <title>Aquarickettsiella crustaci n. gen. n. sp. (Gammaproteobacteria: Legionellales: Coxiellaceae); a bacterial pathogen of the freshwater crustacean: Gammarus fossarum (Malacostraca: Amphipoda).</title>
        <authorList>
            <person name="Bojko J."/>
            <person name="Dunn A.M."/>
            <person name="Stebbing P.D."/>
            <person name="Van Aerle R."/>
            <person name="Bacela-Spychalska K."/>
            <person name="Bean T.P."/>
            <person name="Stentiford G.D."/>
        </authorList>
    </citation>
    <scope>NUCLEOTIDE SEQUENCE [LARGE SCALE GENOMIC DNA]</scope>
    <source>
        <strain evidence="8">RA15029</strain>
    </source>
</reference>
<comment type="subcellular location">
    <subcellularLocation>
        <location evidence="1">Membrane</location>
        <topology evidence="1">Single-pass membrane protein</topology>
    </subcellularLocation>
</comment>
<evidence type="ECO:0000256" key="5">
    <source>
        <dbReference type="ARBA" id="ARBA00023136"/>
    </source>
</evidence>
<comment type="function">
    <text evidence="6">HflC and HflK could regulate a protease.</text>
</comment>
<protein>
    <recommendedName>
        <fullName evidence="6">Protein HflC</fullName>
    </recommendedName>
</protein>
<dbReference type="EMBL" id="NMOS02000002">
    <property type="protein sequence ID" value="RDH40952.1"/>
    <property type="molecule type" value="Genomic_DNA"/>
</dbReference>
<keyword evidence="8" id="KW-0645">Protease</keyword>
<organism evidence="8 9">
    <name type="scientific">Candidatus Aquirickettsiella gammari</name>
    <dbReference type="NCBI Taxonomy" id="2016198"/>
    <lineage>
        <taxon>Bacteria</taxon>
        <taxon>Pseudomonadati</taxon>
        <taxon>Pseudomonadota</taxon>
        <taxon>Gammaproteobacteria</taxon>
        <taxon>Legionellales</taxon>
        <taxon>Coxiellaceae</taxon>
        <taxon>Candidatus Aquirickettsiella</taxon>
    </lineage>
</organism>
<dbReference type="PIRSF" id="PIRSF005651">
    <property type="entry name" value="HflC"/>
    <property type="match status" value="1"/>
</dbReference>
<dbReference type="InterPro" id="IPR036013">
    <property type="entry name" value="Band_7/SPFH_dom_sf"/>
</dbReference>